<dbReference type="SUPFAM" id="SSF54928">
    <property type="entry name" value="RNA-binding domain, RBD"/>
    <property type="match status" value="1"/>
</dbReference>
<dbReference type="InterPro" id="IPR001763">
    <property type="entry name" value="Rhodanese-like_dom"/>
</dbReference>
<dbReference type="PANTHER" id="PTHR43268">
    <property type="entry name" value="THIOSULFATE SULFURTRANSFERASE/RHODANESE-LIKE DOMAIN-CONTAINING PROTEIN 2"/>
    <property type="match status" value="1"/>
</dbReference>
<organism evidence="5">
    <name type="scientific">Pyrodinium bahamense</name>
    <dbReference type="NCBI Taxonomy" id="73915"/>
    <lineage>
        <taxon>Eukaryota</taxon>
        <taxon>Sar</taxon>
        <taxon>Alveolata</taxon>
        <taxon>Dinophyceae</taxon>
        <taxon>Gonyaulacales</taxon>
        <taxon>Pyrocystaceae</taxon>
        <taxon>Pyrodinium</taxon>
    </lineage>
</organism>
<dbReference type="InterPro" id="IPR000504">
    <property type="entry name" value="RRM_dom"/>
</dbReference>
<evidence type="ECO:0000256" key="2">
    <source>
        <dbReference type="SAM" id="MobiDB-lite"/>
    </source>
</evidence>
<dbReference type="GO" id="GO:0003723">
    <property type="term" value="F:RNA binding"/>
    <property type="evidence" value="ECO:0007669"/>
    <property type="project" value="UniProtKB-UniRule"/>
</dbReference>
<dbReference type="Gene3D" id="3.30.70.100">
    <property type="match status" value="1"/>
</dbReference>
<feature type="domain" description="Rhodanese" evidence="4">
    <location>
        <begin position="175"/>
        <end position="284"/>
    </location>
</feature>
<name>A0A7S0FVE6_9DINO</name>
<dbReference type="SUPFAM" id="SSF52821">
    <property type="entry name" value="Rhodanese/Cell cycle control phosphatase"/>
    <property type="match status" value="1"/>
</dbReference>
<dbReference type="InterPro" id="IPR012677">
    <property type="entry name" value="Nucleotide-bd_a/b_plait_sf"/>
</dbReference>
<feature type="region of interest" description="Disordered" evidence="2">
    <location>
        <begin position="21"/>
        <end position="40"/>
    </location>
</feature>
<evidence type="ECO:0000259" key="4">
    <source>
        <dbReference type="PROSITE" id="PS50206"/>
    </source>
</evidence>
<dbReference type="PROSITE" id="PS50206">
    <property type="entry name" value="RHODANESE_3"/>
    <property type="match status" value="1"/>
</dbReference>
<dbReference type="InterPro" id="IPR022111">
    <property type="entry name" value="Rhodanese_C"/>
</dbReference>
<keyword evidence="1" id="KW-0694">RNA-binding</keyword>
<dbReference type="Pfam" id="PF12368">
    <property type="entry name" value="Rhodanese_C"/>
    <property type="match status" value="1"/>
</dbReference>
<dbReference type="Pfam" id="PF00581">
    <property type="entry name" value="Rhodanese"/>
    <property type="match status" value="1"/>
</dbReference>
<reference evidence="5" key="1">
    <citation type="submission" date="2021-01" db="EMBL/GenBank/DDBJ databases">
        <authorList>
            <person name="Corre E."/>
            <person name="Pelletier E."/>
            <person name="Niang G."/>
            <person name="Scheremetjew M."/>
            <person name="Finn R."/>
            <person name="Kale V."/>
            <person name="Holt S."/>
            <person name="Cochrane G."/>
            <person name="Meng A."/>
            <person name="Brown T."/>
            <person name="Cohen L."/>
        </authorList>
    </citation>
    <scope>NUCLEOTIDE SEQUENCE</scope>
    <source>
        <strain evidence="5">Pbaha01</strain>
    </source>
</reference>
<dbReference type="Gene3D" id="3.40.250.10">
    <property type="entry name" value="Rhodanese-like domain"/>
    <property type="match status" value="1"/>
</dbReference>
<dbReference type="InterPro" id="IPR020936">
    <property type="entry name" value="TrhO"/>
</dbReference>
<accession>A0A7S0FVE6</accession>
<feature type="domain" description="RRM" evidence="3">
    <location>
        <begin position="412"/>
        <end position="491"/>
    </location>
</feature>
<dbReference type="PROSITE" id="PS50102">
    <property type="entry name" value="RRM"/>
    <property type="match status" value="1"/>
</dbReference>
<dbReference type="AlphaFoldDB" id="A0A7S0FVE6"/>
<dbReference type="InterPro" id="IPR035979">
    <property type="entry name" value="RBD_domain_sf"/>
</dbReference>
<dbReference type="Gene3D" id="3.30.70.330">
    <property type="match status" value="1"/>
</dbReference>
<proteinExistence type="predicted"/>
<dbReference type="Pfam" id="PF17773">
    <property type="entry name" value="UPF0176_N"/>
    <property type="match status" value="1"/>
</dbReference>
<dbReference type="InterPro" id="IPR036873">
    <property type="entry name" value="Rhodanese-like_dom_sf"/>
</dbReference>
<dbReference type="SMART" id="SM00360">
    <property type="entry name" value="RRM"/>
    <property type="match status" value="1"/>
</dbReference>
<sequence length="516" mass="57386">MVAGWDVSLESSMRGMVPQNARSVAHKPLPPVPADLRAEDPERPPVTLMLFYQYVEPAWTPKQHRRALAFTMELGRKLGVTGRGRCAAEGLNCTLTGTAEGIRAFAQGLRDWDPIFDETDFKLTDGLDYSKRFKSLTIQKKEELVAYGLPVDLAPSLKANATKHVEADEYHKMMAQPNTVIIDVRNHYEAAIGHFQPPPGGAEFIDPKVRNSHELPKWLATPEVKDKLQGKKVMMYCTGGIRCERFSALLSQIKEEQPDFHTEGEFMVRGGIERYMKTFPEGGYWKGKNFLFDKRQEQIPEKKPAEELKREVESHCAKCKALCGEYRGGFKCNEDDCQVPIIVCSACREALAAAAAPPPKLRCPLCEEGFCLRDKEAPKLKRAEKRKGGAAAHTEGRQVKRMKKFAGKGPCSRLFIGNLPFVVDASAVKEALSGGVELIKWIADRSSGLWYGSAFVEMRSVAEAERVVRLAGEGAGIRAGKRRLRVNFAPPAEGEAWPPPEHAHLERPPVPVDPGR</sequence>
<evidence type="ECO:0008006" key="6">
    <source>
        <dbReference type="Google" id="ProtNLM"/>
    </source>
</evidence>
<dbReference type="PANTHER" id="PTHR43268:SF7">
    <property type="entry name" value="RHODANESE DOMAIN-CONTAINING PROTEIN"/>
    <property type="match status" value="1"/>
</dbReference>
<dbReference type="InterPro" id="IPR040503">
    <property type="entry name" value="TRHO_N"/>
</dbReference>
<feature type="region of interest" description="Disordered" evidence="2">
    <location>
        <begin position="490"/>
        <end position="516"/>
    </location>
</feature>
<protein>
    <recommendedName>
        <fullName evidence="6">Rhodanese domain-containing protein</fullName>
    </recommendedName>
</protein>
<dbReference type="EMBL" id="HBEG01046988">
    <property type="protein sequence ID" value="CAD8384896.1"/>
    <property type="molecule type" value="Transcribed_RNA"/>
</dbReference>
<gene>
    <name evidence="5" type="ORF">PBAH0796_LOCUS28584</name>
</gene>
<dbReference type="SMART" id="SM00450">
    <property type="entry name" value="RHOD"/>
    <property type="match status" value="1"/>
</dbReference>
<evidence type="ECO:0000259" key="3">
    <source>
        <dbReference type="PROSITE" id="PS50102"/>
    </source>
</evidence>
<evidence type="ECO:0000256" key="1">
    <source>
        <dbReference type="PROSITE-ProRule" id="PRU00176"/>
    </source>
</evidence>
<evidence type="ECO:0000313" key="5">
    <source>
        <dbReference type="EMBL" id="CAD8384896.1"/>
    </source>
</evidence>